<dbReference type="AlphaFoldDB" id="A0A6J4KLE3"/>
<protein>
    <submittedName>
        <fullName evidence="1">Uncharacterized protein</fullName>
    </submittedName>
</protein>
<proteinExistence type="predicted"/>
<evidence type="ECO:0000313" key="1">
    <source>
        <dbReference type="EMBL" id="CAA9308374.1"/>
    </source>
</evidence>
<dbReference type="EMBL" id="CADCTZ010000089">
    <property type="protein sequence ID" value="CAA9308374.1"/>
    <property type="molecule type" value="Genomic_DNA"/>
</dbReference>
<sequence length="42" mass="5021">MIFTFALFYNKSFFRDFWLLLLTRPIGGGEKLNLFKSSLFQL</sequence>
<reference evidence="1" key="1">
    <citation type="submission" date="2020-02" db="EMBL/GenBank/DDBJ databases">
        <authorList>
            <person name="Meier V. D."/>
        </authorList>
    </citation>
    <scope>NUCLEOTIDE SEQUENCE</scope>
    <source>
        <strain evidence="1">AVDCRST_MAG84</strain>
    </source>
</reference>
<name>A0A6J4KLE3_9CYAN</name>
<organism evidence="1">
    <name type="scientific">uncultured Microcoleus sp</name>
    <dbReference type="NCBI Taxonomy" id="259945"/>
    <lineage>
        <taxon>Bacteria</taxon>
        <taxon>Bacillati</taxon>
        <taxon>Cyanobacteriota</taxon>
        <taxon>Cyanophyceae</taxon>
        <taxon>Oscillatoriophycideae</taxon>
        <taxon>Oscillatoriales</taxon>
        <taxon>Microcoleaceae</taxon>
        <taxon>Microcoleus</taxon>
        <taxon>environmental samples</taxon>
    </lineage>
</organism>
<accession>A0A6J4KLE3</accession>
<gene>
    <name evidence="1" type="ORF">AVDCRST_MAG84-608</name>
</gene>